<comment type="subcellular location">
    <subcellularLocation>
        <location evidence="1">Membrane</location>
        <topology evidence="1">Multi-pass membrane protein</topology>
    </subcellularLocation>
</comment>
<dbReference type="PANTHER" id="PTHR22911">
    <property type="entry name" value="ACYL-MALONYL CONDENSING ENZYME-RELATED"/>
    <property type="match status" value="1"/>
</dbReference>
<keyword evidence="9" id="KW-1185">Reference proteome</keyword>
<evidence type="ECO:0000256" key="4">
    <source>
        <dbReference type="ARBA" id="ARBA00022989"/>
    </source>
</evidence>
<feature type="transmembrane region" description="Helical" evidence="6">
    <location>
        <begin position="49"/>
        <end position="69"/>
    </location>
</feature>
<keyword evidence="3 6" id="KW-0812">Transmembrane</keyword>
<feature type="transmembrane region" description="Helical" evidence="6">
    <location>
        <begin position="215"/>
        <end position="234"/>
    </location>
</feature>
<dbReference type="Pfam" id="PF00892">
    <property type="entry name" value="EamA"/>
    <property type="match status" value="2"/>
</dbReference>
<comment type="similarity">
    <text evidence="2">Belongs to the drug/metabolite transporter (DMT) superfamily. 10 TMS drug/metabolite exporter (DME) (TC 2.A.7.3) family.</text>
</comment>
<feature type="domain" description="EamA" evidence="7">
    <location>
        <begin position="16"/>
        <end position="148"/>
    </location>
</feature>
<evidence type="ECO:0000256" key="3">
    <source>
        <dbReference type="ARBA" id="ARBA00022692"/>
    </source>
</evidence>
<dbReference type="InterPro" id="IPR037185">
    <property type="entry name" value="EmrE-like"/>
</dbReference>
<feature type="transmembrane region" description="Helical" evidence="6">
    <location>
        <begin position="154"/>
        <end position="175"/>
    </location>
</feature>
<feature type="domain" description="EamA" evidence="7">
    <location>
        <begin position="159"/>
        <end position="288"/>
    </location>
</feature>
<keyword evidence="4 6" id="KW-1133">Transmembrane helix</keyword>
<reference evidence="8 9" key="1">
    <citation type="submission" date="2024-09" db="EMBL/GenBank/DDBJ databases">
        <authorList>
            <person name="Sun Q."/>
            <person name="Mori K."/>
        </authorList>
    </citation>
    <scope>NUCLEOTIDE SEQUENCE [LARGE SCALE GENOMIC DNA]</scope>
    <source>
        <strain evidence="8 9">CICC 11035S</strain>
    </source>
</reference>
<name>A0ABV6SD91_9SPHN</name>
<feature type="transmembrane region" description="Helical" evidence="6">
    <location>
        <begin position="132"/>
        <end position="148"/>
    </location>
</feature>
<dbReference type="InterPro" id="IPR000620">
    <property type="entry name" value="EamA_dom"/>
</dbReference>
<feature type="transmembrane region" description="Helical" evidence="6">
    <location>
        <begin position="21"/>
        <end position="37"/>
    </location>
</feature>
<proteinExistence type="inferred from homology"/>
<evidence type="ECO:0000256" key="5">
    <source>
        <dbReference type="ARBA" id="ARBA00023136"/>
    </source>
</evidence>
<protein>
    <submittedName>
        <fullName evidence="8">DMT family transporter</fullName>
    </submittedName>
</protein>
<evidence type="ECO:0000256" key="1">
    <source>
        <dbReference type="ARBA" id="ARBA00004141"/>
    </source>
</evidence>
<dbReference type="EMBL" id="JBHLTM010000061">
    <property type="protein sequence ID" value="MFC0686023.1"/>
    <property type="molecule type" value="Genomic_DNA"/>
</dbReference>
<dbReference type="Proteomes" id="UP001589858">
    <property type="component" value="Unassembled WGS sequence"/>
</dbReference>
<organism evidence="8 9">
    <name type="scientific">Novosphingobium clariflavum</name>
    <dbReference type="NCBI Taxonomy" id="2029884"/>
    <lineage>
        <taxon>Bacteria</taxon>
        <taxon>Pseudomonadati</taxon>
        <taxon>Pseudomonadota</taxon>
        <taxon>Alphaproteobacteria</taxon>
        <taxon>Sphingomonadales</taxon>
        <taxon>Sphingomonadaceae</taxon>
        <taxon>Novosphingobium</taxon>
    </lineage>
</organism>
<evidence type="ECO:0000256" key="6">
    <source>
        <dbReference type="SAM" id="Phobius"/>
    </source>
</evidence>
<dbReference type="PANTHER" id="PTHR22911:SF6">
    <property type="entry name" value="SOLUTE CARRIER FAMILY 35 MEMBER G1"/>
    <property type="match status" value="1"/>
</dbReference>
<dbReference type="SUPFAM" id="SSF103481">
    <property type="entry name" value="Multidrug resistance efflux transporter EmrE"/>
    <property type="match status" value="2"/>
</dbReference>
<comment type="caution">
    <text evidence="8">The sequence shown here is derived from an EMBL/GenBank/DDBJ whole genome shotgun (WGS) entry which is preliminary data.</text>
</comment>
<evidence type="ECO:0000313" key="8">
    <source>
        <dbReference type="EMBL" id="MFC0686023.1"/>
    </source>
</evidence>
<sequence length="314" mass="33352">MPARPLTPSRDRPMLAIGLRLLAMVMLSTMFMLIRLAGQNGVSAPEMVFWRQAMAVPLIAGWLLATGRIGVLKTQRLRSHAMRATTGTVGLVCNVTAAMLLPLPVGTTLGFTAPLFAVLITALVLREHVGPWRWTAVVLGFVGVLLITRPGEQAVPLAGLAAGLGAGVVVSIVSFQIRDLARTEAPIACVFWFSFFGALFAAVLLPFYGQFHAPHVWALLVAVGLAGTLAQLLITAALRYGAVASVVVMDYSALIWATLYELTIFGALPPSSIWAGAPLIILAGLIITWREHTLAKRIAPTSALDEGATEEIAA</sequence>
<evidence type="ECO:0000313" key="9">
    <source>
        <dbReference type="Proteomes" id="UP001589858"/>
    </source>
</evidence>
<evidence type="ECO:0000259" key="7">
    <source>
        <dbReference type="Pfam" id="PF00892"/>
    </source>
</evidence>
<accession>A0ABV6SD91</accession>
<feature type="transmembrane region" description="Helical" evidence="6">
    <location>
        <begin position="271"/>
        <end position="289"/>
    </location>
</feature>
<feature type="transmembrane region" description="Helical" evidence="6">
    <location>
        <begin position="187"/>
        <end position="209"/>
    </location>
</feature>
<evidence type="ECO:0000256" key="2">
    <source>
        <dbReference type="ARBA" id="ARBA00009853"/>
    </source>
</evidence>
<dbReference type="RefSeq" id="WP_267218750.1">
    <property type="nucleotide sequence ID" value="NZ_JAPCWC010000002.1"/>
</dbReference>
<keyword evidence="5 6" id="KW-0472">Membrane</keyword>
<gene>
    <name evidence="8" type="ORF">ACFFF8_15625</name>
</gene>